<dbReference type="Pfam" id="PF00084">
    <property type="entry name" value="Sushi"/>
    <property type="match status" value="1"/>
</dbReference>
<dbReference type="InterPro" id="IPR000436">
    <property type="entry name" value="Sushi_SCR_CCP_dom"/>
</dbReference>
<dbReference type="InterPro" id="IPR035976">
    <property type="entry name" value="Sushi/SCR/CCP_sf"/>
</dbReference>
<dbReference type="CDD" id="cd00033">
    <property type="entry name" value="CCP"/>
    <property type="match status" value="1"/>
</dbReference>
<organism evidence="4 5">
    <name type="scientific">Brachionus plicatilis</name>
    <name type="common">Marine rotifer</name>
    <name type="synonym">Brachionus muelleri</name>
    <dbReference type="NCBI Taxonomy" id="10195"/>
    <lineage>
        <taxon>Eukaryota</taxon>
        <taxon>Metazoa</taxon>
        <taxon>Spiralia</taxon>
        <taxon>Gnathifera</taxon>
        <taxon>Rotifera</taxon>
        <taxon>Eurotatoria</taxon>
        <taxon>Monogononta</taxon>
        <taxon>Pseudotrocha</taxon>
        <taxon>Ploima</taxon>
        <taxon>Brachionidae</taxon>
        <taxon>Brachionus</taxon>
    </lineage>
</organism>
<comment type="caution">
    <text evidence="2">Lacks conserved residue(s) required for the propagation of feature annotation.</text>
</comment>
<evidence type="ECO:0000313" key="4">
    <source>
        <dbReference type="EMBL" id="RNA35799.1"/>
    </source>
</evidence>
<proteinExistence type="predicted"/>
<keyword evidence="1" id="KW-1015">Disulfide bond</keyword>
<dbReference type="PROSITE" id="PS50923">
    <property type="entry name" value="SUSHI"/>
    <property type="match status" value="1"/>
</dbReference>
<name>A0A3M7SJ96_BRAPC</name>
<evidence type="ECO:0000256" key="2">
    <source>
        <dbReference type="PROSITE-ProRule" id="PRU00302"/>
    </source>
</evidence>
<dbReference type="AlphaFoldDB" id="A0A3M7SJ96"/>
<feature type="domain" description="Sushi" evidence="3">
    <location>
        <begin position="10"/>
        <end position="81"/>
    </location>
</feature>
<protein>
    <submittedName>
        <fullName evidence="4">von Willebrand factor type EGF and pentraxin domain-containing 1</fullName>
    </submittedName>
</protein>
<gene>
    <name evidence="4" type="ORF">BpHYR1_001888</name>
</gene>
<evidence type="ECO:0000256" key="1">
    <source>
        <dbReference type="ARBA" id="ARBA00023157"/>
    </source>
</evidence>
<dbReference type="STRING" id="10195.A0A3M7SJ96"/>
<evidence type="ECO:0000313" key="5">
    <source>
        <dbReference type="Proteomes" id="UP000276133"/>
    </source>
</evidence>
<dbReference type="Proteomes" id="UP000276133">
    <property type="component" value="Unassembled WGS sequence"/>
</dbReference>
<dbReference type="SUPFAM" id="SSF57535">
    <property type="entry name" value="Complement control module/SCR domain"/>
    <property type="match status" value="1"/>
</dbReference>
<evidence type="ECO:0000259" key="3">
    <source>
        <dbReference type="PROSITE" id="PS50923"/>
    </source>
</evidence>
<dbReference type="SMART" id="SM00032">
    <property type="entry name" value="CCP"/>
    <property type="match status" value="1"/>
</dbReference>
<keyword evidence="2" id="KW-0768">Sushi</keyword>
<accession>A0A3M7SJ96</accession>
<reference evidence="4 5" key="1">
    <citation type="journal article" date="2018" name="Sci. Rep.">
        <title>Genomic signatures of local adaptation to the degree of environmental predictability in rotifers.</title>
        <authorList>
            <person name="Franch-Gras L."/>
            <person name="Hahn C."/>
            <person name="Garcia-Roger E.M."/>
            <person name="Carmona M.J."/>
            <person name="Serra M."/>
            <person name="Gomez A."/>
        </authorList>
    </citation>
    <scope>NUCLEOTIDE SEQUENCE [LARGE SCALE GENOMIC DNA]</scope>
    <source>
        <strain evidence="4">HYR1</strain>
    </source>
</reference>
<comment type="caution">
    <text evidence="4">The sequence shown here is derived from an EMBL/GenBank/DDBJ whole genome shotgun (WGS) entry which is preliminary data.</text>
</comment>
<dbReference type="Gene3D" id="2.10.70.10">
    <property type="entry name" value="Complement Module, domain 1"/>
    <property type="match status" value="1"/>
</dbReference>
<dbReference type="EMBL" id="REGN01001284">
    <property type="protein sequence ID" value="RNA35799.1"/>
    <property type="molecule type" value="Genomic_DNA"/>
</dbReference>
<dbReference type="OrthoDB" id="9991441at2759"/>
<sequence length="142" mass="16460">MNHRGNLAKINCAFPGHLENGKIFYVGTLAEYTYHPYMSNLGQNKQIRYECDKSFKLMGPNGSTCINGNWKPNIKLVKCVKVNHLSEINLNDTLKTELDENIISIGLKNERKAKSLFRSNVQRRLKLRRLRNRNHMRQSTAK</sequence>
<keyword evidence="5" id="KW-1185">Reference proteome</keyword>